<proteinExistence type="predicted"/>
<dbReference type="AlphaFoldDB" id="A0AAQ3KMC8"/>
<feature type="region of interest" description="Disordered" evidence="1">
    <location>
        <begin position="147"/>
        <end position="209"/>
    </location>
</feature>
<evidence type="ECO:0000256" key="1">
    <source>
        <dbReference type="SAM" id="MobiDB-lite"/>
    </source>
</evidence>
<dbReference type="PANTHER" id="PTHR37259">
    <property type="entry name" value="OS07G0474300 PROTEIN"/>
    <property type="match status" value="1"/>
</dbReference>
<feature type="region of interest" description="Disordered" evidence="1">
    <location>
        <begin position="1"/>
        <end position="68"/>
    </location>
</feature>
<keyword evidence="3" id="KW-1185">Reference proteome</keyword>
<gene>
    <name evidence="2" type="ORF">Cni_G18496</name>
</gene>
<feature type="compositionally biased region" description="Low complexity" evidence="1">
    <location>
        <begin position="1"/>
        <end position="11"/>
    </location>
</feature>
<feature type="compositionally biased region" description="Polar residues" evidence="1">
    <location>
        <begin position="165"/>
        <end position="175"/>
    </location>
</feature>
<sequence>MDRRPPLAVSPRRLRPRRPPPGAYALSSHAPTATSKKRPPSNRSSAPVVESLARPQHQLVSSELSSPVERAKEDLGGFSDVVASAAVALSSPGAGNKSPLFERGRFYDLYSARRNERLKRKQAEISGDEMALAQDPNVAVELAKRRLSKKTESARKSMPADFSASRASSLRSPMRSSKEMKKAYTSVAAASECSAGAVRRTSTRSVRRL</sequence>
<dbReference type="EMBL" id="CP136895">
    <property type="protein sequence ID" value="WOL09743.1"/>
    <property type="molecule type" value="Genomic_DNA"/>
</dbReference>
<reference evidence="2 3" key="1">
    <citation type="submission" date="2023-10" db="EMBL/GenBank/DDBJ databases">
        <title>Chromosome-scale genome assembly provides insights into flower coloration mechanisms of Canna indica.</title>
        <authorList>
            <person name="Li C."/>
        </authorList>
    </citation>
    <scope>NUCLEOTIDE SEQUENCE [LARGE SCALE GENOMIC DNA]</scope>
    <source>
        <tissue evidence="2">Flower</tissue>
    </source>
</reference>
<protein>
    <submittedName>
        <fullName evidence="2">Uncharacterized protein</fullName>
    </submittedName>
</protein>
<dbReference type="Proteomes" id="UP001327560">
    <property type="component" value="Chromosome 6"/>
</dbReference>
<organism evidence="2 3">
    <name type="scientific">Canna indica</name>
    <name type="common">Indian-shot</name>
    <dbReference type="NCBI Taxonomy" id="4628"/>
    <lineage>
        <taxon>Eukaryota</taxon>
        <taxon>Viridiplantae</taxon>
        <taxon>Streptophyta</taxon>
        <taxon>Embryophyta</taxon>
        <taxon>Tracheophyta</taxon>
        <taxon>Spermatophyta</taxon>
        <taxon>Magnoliopsida</taxon>
        <taxon>Liliopsida</taxon>
        <taxon>Zingiberales</taxon>
        <taxon>Cannaceae</taxon>
        <taxon>Canna</taxon>
    </lineage>
</organism>
<name>A0AAQ3KMC8_9LILI</name>
<dbReference type="PANTHER" id="PTHR37259:SF2">
    <property type="entry name" value="OS07G0474300 PROTEIN"/>
    <property type="match status" value="1"/>
</dbReference>
<evidence type="ECO:0000313" key="3">
    <source>
        <dbReference type="Proteomes" id="UP001327560"/>
    </source>
</evidence>
<evidence type="ECO:0000313" key="2">
    <source>
        <dbReference type="EMBL" id="WOL09743.1"/>
    </source>
</evidence>
<accession>A0AAQ3KMC8</accession>